<dbReference type="AlphaFoldDB" id="A0AAW7X2F2"/>
<evidence type="ECO:0000313" key="2">
    <source>
        <dbReference type="Proteomes" id="UP001169760"/>
    </source>
</evidence>
<name>A0AAW7X2F2_9GAMM</name>
<dbReference type="EMBL" id="JAUOPB010000003">
    <property type="protein sequence ID" value="MDO6421926.1"/>
    <property type="molecule type" value="Genomic_DNA"/>
</dbReference>
<comment type="caution">
    <text evidence="1">The sequence shown here is derived from an EMBL/GenBank/DDBJ whole genome shotgun (WGS) entry which is preliminary data.</text>
</comment>
<evidence type="ECO:0008006" key="3">
    <source>
        <dbReference type="Google" id="ProtNLM"/>
    </source>
</evidence>
<protein>
    <recommendedName>
        <fullName evidence="3">Transposase</fullName>
    </recommendedName>
</protein>
<sequence length="61" mass="7083">MNFIASTTQSIRDTFTFIGDMYLTERCHKFSGNHQLDGAYIKTHADGKQSRQHKRNLKHPC</sequence>
<evidence type="ECO:0000313" key="1">
    <source>
        <dbReference type="EMBL" id="MDO6421926.1"/>
    </source>
</evidence>
<dbReference type="RefSeq" id="WP_216064414.1">
    <property type="nucleotide sequence ID" value="NZ_JAHKPP010000029.1"/>
</dbReference>
<gene>
    <name evidence="1" type="ORF">Q4521_05530</name>
</gene>
<accession>A0AAW7X2F2</accession>
<proteinExistence type="predicted"/>
<reference evidence="1" key="1">
    <citation type="submission" date="2023-07" db="EMBL/GenBank/DDBJ databases">
        <title>Genome content predicts the carbon catabolic preferences of heterotrophic bacteria.</title>
        <authorList>
            <person name="Gralka M."/>
        </authorList>
    </citation>
    <scope>NUCLEOTIDE SEQUENCE</scope>
    <source>
        <strain evidence="1">I3M17_2</strain>
    </source>
</reference>
<dbReference type="Proteomes" id="UP001169760">
    <property type="component" value="Unassembled WGS sequence"/>
</dbReference>
<organism evidence="1 2">
    <name type="scientific">Saccharophagus degradans</name>
    <dbReference type="NCBI Taxonomy" id="86304"/>
    <lineage>
        <taxon>Bacteria</taxon>
        <taxon>Pseudomonadati</taxon>
        <taxon>Pseudomonadota</taxon>
        <taxon>Gammaproteobacteria</taxon>
        <taxon>Cellvibrionales</taxon>
        <taxon>Cellvibrionaceae</taxon>
        <taxon>Saccharophagus</taxon>
    </lineage>
</organism>